<name>A0A5B7IHY2_PORTR</name>
<feature type="region of interest" description="Disordered" evidence="1">
    <location>
        <begin position="1"/>
        <end position="21"/>
    </location>
</feature>
<organism evidence="2 3">
    <name type="scientific">Portunus trituberculatus</name>
    <name type="common">Swimming crab</name>
    <name type="synonym">Neptunus trituberculatus</name>
    <dbReference type="NCBI Taxonomy" id="210409"/>
    <lineage>
        <taxon>Eukaryota</taxon>
        <taxon>Metazoa</taxon>
        <taxon>Ecdysozoa</taxon>
        <taxon>Arthropoda</taxon>
        <taxon>Crustacea</taxon>
        <taxon>Multicrustacea</taxon>
        <taxon>Malacostraca</taxon>
        <taxon>Eumalacostraca</taxon>
        <taxon>Eucarida</taxon>
        <taxon>Decapoda</taxon>
        <taxon>Pleocyemata</taxon>
        <taxon>Brachyura</taxon>
        <taxon>Eubrachyura</taxon>
        <taxon>Portunoidea</taxon>
        <taxon>Portunidae</taxon>
        <taxon>Portuninae</taxon>
        <taxon>Portunus</taxon>
    </lineage>
</organism>
<protein>
    <submittedName>
        <fullName evidence="2">Uncharacterized protein</fullName>
    </submittedName>
</protein>
<dbReference type="Proteomes" id="UP000324222">
    <property type="component" value="Unassembled WGS sequence"/>
</dbReference>
<evidence type="ECO:0000313" key="3">
    <source>
        <dbReference type="Proteomes" id="UP000324222"/>
    </source>
</evidence>
<reference evidence="2 3" key="1">
    <citation type="submission" date="2019-05" db="EMBL/GenBank/DDBJ databases">
        <title>Another draft genome of Portunus trituberculatus and its Hox gene families provides insights of decapod evolution.</title>
        <authorList>
            <person name="Jeong J.-H."/>
            <person name="Song I."/>
            <person name="Kim S."/>
            <person name="Choi T."/>
            <person name="Kim D."/>
            <person name="Ryu S."/>
            <person name="Kim W."/>
        </authorList>
    </citation>
    <scope>NUCLEOTIDE SEQUENCE [LARGE SCALE GENOMIC DNA]</scope>
    <source>
        <tissue evidence="2">Muscle</tissue>
    </source>
</reference>
<gene>
    <name evidence="2" type="ORF">E2C01_074713</name>
</gene>
<comment type="caution">
    <text evidence="2">The sequence shown here is derived from an EMBL/GenBank/DDBJ whole genome shotgun (WGS) entry which is preliminary data.</text>
</comment>
<dbReference type="EMBL" id="VSRR010053148">
    <property type="protein sequence ID" value="MPC80144.1"/>
    <property type="molecule type" value="Genomic_DNA"/>
</dbReference>
<keyword evidence="3" id="KW-1185">Reference proteome</keyword>
<sequence length="78" mass="9013">MVKTQARCKQTSRRRYSQDLTTHKPQALPAVFFTMIKLDRERPYPTTLAFPPTPSSRNNVVLLTHFLSRPSSLPNKQD</sequence>
<dbReference type="AlphaFoldDB" id="A0A5B7IHY2"/>
<proteinExistence type="predicted"/>
<evidence type="ECO:0000256" key="1">
    <source>
        <dbReference type="SAM" id="MobiDB-lite"/>
    </source>
</evidence>
<accession>A0A5B7IHY2</accession>
<evidence type="ECO:0000313" key="2">
    <source>
        <dbReference type="EMBL" id="MPC80144.1"/>
    </source>
</evidence>